<evidence type="ECO:0008006" key="4">
    <source>
        <dbReference type="Google" id="ProtNLM"/>
    </source>
</evidence>
<evidence type="ECO:0000256" key="1">
    <source>
        <dbReference type="SAM" id="MobiDB-lite"/>
    </source>
</evidence>
<dbReference type="AlphaFoldDB" id="A0A1F4TIH0"/>
<dbReference type="Proteomes" id="UP000178951">
    <property type="component" value="Unassembled WGS sequence"/>
</dbReference>
<name>A0A1F4TIH0_UNCSA</name>
<protein>
    <recommendedName>
        <fullName evidence="4">ATPase</fullName>
    </recommendedName>
</protein>
<dbReference type="STRING" id="1802583.A2311_05130"/>
<comment type="caution">
    <text evidence="2">The sequence shown here is derived from an EMBL/GenBank/DDBJ whole genome shotgun (WGS) entry which is preliminary data.</text>
</comment>
<feature type="region of interest" description="Disordered" evidence="1">
    <location>
        <begin position="63"/>
        <end position="83"/>
    </location>
</feature>
<proteinExistence type="predicted"/>
<organism evidence="2 3">
    <name type="scientific">candidate division WOR-1 bacterium RIFOXYB2_FULL_48_7</name>
    <dbReference type="NCBI Taxonomy" id="1802583"/>
    <lineage>
        <taxon>Bacteria</taxon>
        <taxon>Bacillati</taxon>
        <taxon>Saganbacteria</taxon>
    </lineage>
</organism>
<gene>
    <name evidence="2" type="ORF">A2311_05130</name>
</gene>
<evidence type="ECO:0000313" key="3">
    <source>
        <dbReference type="Proteomes" id="UP000178951"/>
    </source>
</evidence>
<evidence type="ECO:0000313" key="2">
    <source>
        <dbReference type="EMBL" id="OGC32330.1"/>
    </source>
</evidence>
<dbReference type="EMBL" id="MEUF01000082">
    <property type="protein sequence ID" value="OGC32330.1"/>
    <property type="molecule type" value="Genomic_DNA"/>
</dbReference>
<sequence length="139" mass="15195">MEILGLLDTLESFILDSTKIPFTKKIVVDEEKVLATIDKIRLVIQGGTDFAKKAIVRGENEISDSPVTPAAAAPEMEGRSRSEGKAVEIIEEAYRMAKEVRDGADKYADEVLANIEATTTRVLRTVKAGRDRLTKTTGS</sequence>
<reference evidence="2 3" key="1">
    <citation type="journal article" date="2016" name="Nat. Commun.">
        <title>Thousands of microbial genomes shed light on interconnected biogeochemical processes in an aquifer system.</title>
        <authorList>
            <person name="Anantharaman K."/>
            <person name="Brown C.T."/>
            <person name="Hug L.A."/>
            <person name="Sharon I."/>
            <person name="Castelle C.J."/>
            <person name="Probst A.J."/>
            <person name="Thomas B.C."/>
            <person name="Singh A."/>
            <person name="Wilkins M.J."/>
            <person name="Karaoz U."/>
            <person name="Brodie E.L."/>
            <person name="Williams K.H."/>
            <person name="Hubbard S.S."/>
            <person name="Banfield J.F."/>
        </authorList>
    </citation>
    <scope>NUCLEOTIDE SEQUENCE [LARGE SCALE GENOMIC DNA]</scope>
</reference>
<accession>A0A1F4TIH0</accession>